<dbReference type="EMBL" id="JAGINW010000001">
    <property type="protein sequence ID" value="MBP2329646.1"/>
    <property type="molecule type" value="Genomic_DNA"/>
</dbReference>
<evidence type="ECO:0008006" key="3">
    <source>
        <dbReference type="Google" id="ProtNLM"/>
    </source>
</evidence>
<comment type="caution">
    <text evidence="1">The sequence shown here is derived from an EMBL/GenBank/DDBJ whole genome shotgun (WGS) entry which is preliminary data.</text>
</comment>
<reference evidence="1 2" key="1">
    <citation type="submission" date="2021-03" db="EMBL/GenBank/DDBJ databases">
        <title>Sequencing the genomes of 1000 actinobacteria strains.</title>
        <authorList>
            <person name="Klenk H.-P."/>
        </authorList>
    </citation>
    <scope>NUCLEOTIDE SEQUENCE [LARGE SCALE GENOMIC DNA]</scope>
    <source>
        <strain evidence="1 2">DSM 46670</strain>
    </source>
</reference>
<dbReference type="SMART" id="SM01236">
    <property type="entry name" value="Haem_oxygenase_2"/>
    <property type="match status" value="1"/>
</dbReference>
<dbReference type="Pfam" id="PF14518">
    <property type="entry name" value="Haem_oxygenas_2"/>
    <property type="match status" value="1"/>
</dbReference>
<proteinExistence type="predicted"/>
<dbReference type="SUPFAM" id="SSF48613">
    <property type="entry name" value="Heme oxygenase-like"/>
    <property type="match status" value="1"/>
</dbReference>
<name>A0ABS4TZ42_9PSEU</name>
<dbReference type="Proteomes" id="UP001519332">
    <property type="component" value="Unassembled WGS sequence"/>
</dbReference>
<dbReference type="InterPro" id="IPR016084">
    <property type="entry name" value="Haem_Oase-like_multi-hlx"/>
</dbReference>
<evidence type="ECO:0000313" key="1">
    <source>
        <dbReference type="EMBL" id="MBP2329646.1"/>
    </source>
</evidence>
<keyword evidence="2" id="KW-1185">Reference proteome</keyword>
<gene>
    <name evidence="1" type="ORF">JOF56_010031</name>
</gene>
<dbReference type="Gene3D" id="1.20.910.10">
    <property type="entry name" value="Heme oxygenase-like"/>
    <property type="match status" value="1"/>
</dbReference>
<dbReference type="RefSeq" id="WP_209646369.1">
    <property type="nucleotide sequence ID" value="NZ_JAGINW010000001.1"/>
</dbReference>
<accession>A0ABS4TZ42</accession>
<sequence length="280" mass="31730">MRVSAGDGPQKRLYIHNRTVPDDDDYAEMLETERDWAVRLAAEHEARAPRFSSREEVLEALRARLEEEERSGPSDDERFLAEQATLDQFKSVVADFAVDGLVESQSHLGIIRRLPAKARTTVLRVLIDEFGCGNDDQEHAQLYTRLVTELGMPTELEYYVGVAPEECFAYVNLFHWFADRASAPEYFLGAYAYFESSVLYAFRSYAKASKRLGIVNDKYYTEHLYIDAYHSKQMRGSISALERHRPVDLAKVWTGVELTSTVVAEATKAAIGRARAMVSA</sequence>
<protein>
    <recommendedName>
        <fullName evidence="3">Iron-containing redox enzyme family protein</fullName>
    </recommendedName>
</protein>
<evidence type="ECO:0000313" key="2">
    <source>
        <dbReference type="Proteomes" id="UP001519332"/>
    </source>
</evidence>
<organism evidence="1 2">
    <name type="scientific">Kibdelosporangium banguiense</name>
    <dbReference type="NCBI Taxonomy" id="1365924"/>
    <lineage>
        <taxon>Bacteria</taxon>
        <taxon>Bacillati</taxon>
        <taxon>Actinomycetota</taxon>
        <taxon>Actinomycetes</taxon>
        <taxon>Pseudonocardiales</taxon>
        <taxon>Pseudonocardiaceae</taxon>
        <taxon>Kibdelosporangium</taxon>
    </lineage>
</organism>